<dbReference type="RefSeq" id="WP_345390367.1">
    <property type="nucleotide sequence ID" value="NZ_BAABLA010000005.1"/>
</dbReference>
<keyword evidence="2" id="KW-1185">Reference proteome</keyword>
<proteinExistence type="predicted"/>
<gene>
    <name evidence="1" type="ORF">ACFQGD_15670</name>
</gene>
<protein>
    <recommendedName>
        <fullName evidence="3">Helix-turn-helix domain-containing protein</fullName>
    </recommendedName>
</protein>
<evidence type="ECO:0000313" key="2">
    <source>
        <dbReference type="Proteomes" id="UP001596337"/>
    </source>
</evidence>
<sequence>MARNARRQLARRLRELREFELGEKLTQDGLAAALSGRKRLSGAAVSTWENGESEKRPSDERIVQYALLFSTPDNLKPEPHVPTESSLDKSAREQFYALRRELARLRDEAEQEARRERAPSSVRPVVNEMWRHDRDEEIVVVTSEVPGDELPANARAGSVNYARLARYGHIDAFFEMYMRIAELGYRNRRHRSANDRGIDPASTLVLIGGPSNNRVTRNVMRLLHLPFTQHIVHDDGPETFLLDDGSELAPVMADFEDGERELIEDVGLFVRASNPTNPSVDITLCGGCHPAGVLGAVRSFTHPDVVADNVETIRAEVGGLTDFFVLFRVPVVNGRVPPQRLSHTMITASGIGAKANGSR</sequence>
<reference evidence="2" key="1">
    <citation type="journal article" date="2019" name="Int. J. Syst. Evol. Microbiol.">
        <title>The Global Catalogue of Microorganisms (GCM) 10K type strain sequencing project: providing services to taxonomists for standard genome sequencing and annotation.</title>
        <authorList>
            <consortium name="The Broad Institute Genomics Platform"/>
            <consortium name="The Broad Institute Genome Sequencing Center for Infectious Disease"/>
            <person name="Wu L."/>
            <person name="Ma J."/>
        </authorList>
    </citation>
    <scope>NUCLEOTIDE SEQUENCE [LARGE SCALE GENOMIC DNA]</scope>
    <source>
        <strain evidence="2">KCTC 32255</strain>
    </source>
</reference>
<organism evidence="1 2">
    <name type="scientific">Haloechinothrix salitolerans</name>
    <dbReference type="NCBI Taxonomy" id="926830"/>
    <lineage>
        <taxon>Bacteria</taxon>
        <taxon>Bacillati</taxon>
        <taxon>Actinomycetota</taxon>
        <taxon>Actinomycetes</taxon>
        <taxon>Pseudonocardiales</taxon>
        <taxon>Pseudonocardiaceae</taxon>
        <taxon>Haloechinothrix</taxon>
    </lineage>
</organism>
<dbReference type="Gene3D" id="1.10.260.40">
    <property type="entry name" value="lambda repressor-like DNA-binding domains"/>
    <property type="match status" value="1"/>
</dbReference>
<dbReference type="InterPro" id="IPR010982">
    <property type="entry name" value="Lambda_DNA-bd_dom_sf"/>
</dbReference>
<evidence type="ECO:0008006" key="3">
    <source>
        <dbReference type="Google" id="ProtNLM"/>
    </source>
</evidence>
<comment type="caution">
    <text evidence="1">The sequence shown here is derived from an EMBL/GenBank/DDBJ whole genome shotgun (WGS) entry which is preliminary data.</text>
</comment>
<accession>A0ABW2C205</accession>
<dbReference type="EMBL" id="JBHSXX010000001">
    <property type="protein sequence ID" value="MFC6868577.1"/>
    <property type="molecule type" value="Genomic_DNA"/>
</dbReference>
<name>A0ABW2C205_9PSEU</name>
<evidence type="ECO:0000313" key="1">
    <source>
        <dbReference type="EMBL" id="MFC6868577.1"/>
    </source>
</evidence>
<dbReference type="Proteomes" id="UP001596337">
    <property type="component" value="Unassembled WGS sequence"/>
</dbReference>